<dbReference type="SUPFAM" id="SSF52058">
    <property type="entry name" value="L domain-like"/>
    <property type="match status" value="1"/>
</dbReference>
<dbReference type="Gene3D" id="3.10.20.90">
    <property type="entry name" value="Phosphatidylinositol 3-kinase Catalytic Subunit, Chain A, domain 1"/>
    <property type="match status" value="1"/>
</dbReference>
<name>A0A9D5CR71_9LILI</name>
<evidence type="ECO:0000313" key="8">
    <source>
        <dbReference type="Proteomes" id="UP001085076"/>
    </source>
</evidence>
<dbReference type="SMART" id="SM00213">
    <property type="entry name" value="UBQ"/>
    <property type="match status" value="1"/>
</dbReference>
<keyword evidence="1" id="KW-0433">Leucine-rich repeat</keyword>
<dbReference type="Gene3D" id="3.80.10.10">
    <property type="entry name" value="Ribonuclease Inhibitor"/>
    <property type="match status" value="1"/>
</dbReference>
<dbReference type="PROSITE" id="PS51450">
    <property type="entry name" value="LRR"/>
    <property type="match status" value="4"/>
</dbReference>
<dbReference type="CDD" id="cd17039">
    <property type="entry name" value="Ubl_ubiquitin_like"/>
    <property type="match status" value="1"/>
</dbReference>
<dbReference type="PROSITE" id="PS50053">
    <property type="entry name" value="UBIQUITIN_2"/>
    <property type="match status" value="1"/>
</dbReference>
<dbReference type="SUPFAM" id="SSF54236">
    <property type="entry name" value="Ubiquitin-like"/>
    <property type="match status" value="1"/>
</dbReference>
<evidence type="ECO:0000256" key="4">
    <source>
        <dbReference type="ARBA" id="ARBA00037519"/>
    </source>
</evidence>
<proteinExistence type="inferred from homology"/>
<dbReference type="EMBL" id="JAGGNH010000003">
    <property type="protein sequence ID" value="KAJ0978321.1"/>
    <property type="molecule type" value="Genomic_DNA"/>
</dbReference>
<organism evidence="7 8">
    <name type="scientific">Dioscorea zingiberensis</name>
    <dbReference type="NCBI Taxonomy" id="325984"/>
    <lineage>
        <taxon>Eukaryota</taxon>
        <taxon>Viridiplantae</taxon>
        <taxon>Streptophyta</taxon>
        <taxon>Embryophyta</taxon>
        <taxon>Tracheophyta</taxon>
        <taxon>Spermatophyta</taxon>
        <taxon>Magnoliopsida</taxon>
        <taxon>Liliopsida</taxon>
        <taxon>Dioscoreales</taxon>
        <taxon>Dioscoreaceae</taxon>
        <taxon>Dioscorea</taxon>
    </lineage>
</organism>
<dbReference type="InterPro" id="IPR025875">
    <property type="entry name" value="Leu-rich_rpt_4"/>
</dbReference>
<dbReference type="Pfam" id="PF12799">
    <property type="entry name" value="LRR_4"/>
    <property type="match status" value="1"/>
</dbReference>
<dbReference type="Pfam" id="PF13855">
    <property type="entry name" value="LRR_8"/>
    <property type="match status" value="1"/>
</dbReference>
<comment type="function">
    <text evidence="4">Leucine-rich repeat protein that likely mediates protein interactions, possibly in the context of signal transduction.</text>
</comment>
<dbReference type="OrthoDB" id="2187496at2759"/>
<dbReference type="Proteomes" id="UP001085076">
    <property type="component" value="Miscellaneous, Linkage group lg03"/>
</dbReference>
<evidence type="ECO:0000313" key="7">
    <source>
        <dbReference type="EMBL" id="KAJ0978321.1"/>
    </source>
</evidence>
<dbReference type="AlphaFoldDB" id="A0A9D5CR71"/>
<dbReference type="InterPro" id="IPR000626">
    <property type="entry name" value="Ubiquitin-like_dom"/>
</dbReference>
<evidence type="ECO:0000259" key="6">
    <source>
        <dbReference type="PROSITE" id="PS50053"/>
    </source>
</evidence>
<dbReference type="PANTHER" id="PTHR48051">
    <property type="match status" value="1"/>
</dbReference>
<feature type="domain" description="Ubiquitin-like" evidence="6">
    <location>
        <begin position="21"/>
        <end position="94"/>
    </location>
</feature>
<evidence type="ECO:0000256" key="5">
    <source>
        <dbReference type="SAM" id="MobiDB-lite"/>
    </source>
</evidence>
<accession>A0A9D5CR71</accession>
<sequence>MENENSEVGAHGDAGRGDPPLGITVRVKFHGRMIPVSISPDSTVRDLKSFIQPLTNVLPRGQKLIFEGKILNDTSSLKSLKVADGSKVMMIASQGLHQADGPITNDHSPKSSILRSNLQLLKSRQELQKNNRGPVREMKAMVNKSQKDYWRITGVVALSNCHLKVVPEEVWDCGDKIRVLDANNNFIQEAPAEIGLLTSLYKLILNANDISDNGISWEGLSSLKSLTVLSLNQNHLTTLPPALGSLTSLHQLHLANNNLASLPPELEFLNQLQILNVRNNRISSVPSSIGNCSSLIEIDLSSNLLVELPETFGNLTNLKALHLSNNGLKSLPSSLFKMCTQLSTLDLHGTEITNDILRQVEGWEAFDERRRAKHQKQLDFRVGSSGAFDEGADDDMK</sequence>
<dbReference type="InterPro" id="IPR050216">
    <property type="entry name" value="LRR_domain-containing"/>
</dbReference>
<dbReference type="InterPro" id="IPR001611">
    <property type="entry name" value="Leu-rich_rpt"/>
</dbReference>
<dbReference type="SMART" id="SM00369">
    <property type="entry name" value="LRR_TYP"/>
    <property type="match status" value="5"/>
</dbReference>
<protein>
    <recommendedName>
        <fullName evidence="6">Ubiquitin-like domain-containing protein</fullName>
    </recommendedName>
</protein>
<feature type="region of interest" description="Disordered" evidence="5">
    <location>
        <begin position="1"/>
        <end position="20"/>
    </location>
</feature>
<dbReference type="InterPro" id="IPR029071">
    <property type="entry name" value="Ubiquitin-like_domsf"/>
</dbReference>
<evidence type="ECO:0000256" key="2">
    <source>
        <dbReference type="ARBA" id="ARBA00022737"/>
    </source>
</evidence>
<dbReference type="Pfam" id="PF00240">
    <property type="entry name" value="ubiquitin"/>
    <property type="match status" value="1"/>
</dbReference>
<dbReference type="InterPro" id="IPR032675">
    <property type="entry name" value="LRR_dom_sf"/>
</dbReference>
<reference evidence="7" key="1">
    <citation type="submission" date="2021-03" db="EMBL/GenBank/DDBJ databases">
        <authorList>
            <person name="Li Z."/>
            <person name="Yang C."/>
        </authorList>
    </citation>
    <scope>NUCLEOTIDE SEQUENCE</scope>
    <source>
        <strain evidence="7">Dzin_1.0</strain>
        <tissue evidence="7">Leaf</tissue>
    </source>
</reference>
<reference evidence="7" key="2">
    <citation type="journal article" date="2022" name="Hortic Res">
        <title>The genome of Dioscorea zingiberensis sheds light on the biosynthesis, origin and evolution of the medicinally important diosgenin saponins.</title>
        <authorList>
            <person name="Li Y."/>
            <person name="Tan C."/>
            <person name="Li Z."/>
            <person name="Guo J."/>
            <person name="Li S."/>
            <person name="Chen X."/>
            <person name="Wang C."/>
            <person name="Dai X."/>
            <person name="Yang H."/>
            <person name="Song W."/>
            <person name="Hou L."/>
            <person name="Xu J."/>
            <person name="Tong Z."/>
            <person name="Xu A."/>
            <person name="Yuan X."/>
            <person name="Wang W."/>
            <person name="Yang Q."/>
            <person name="Chen L."/>
            <person name="Sun Z."/>
            <person name="Wang K."/>
            <person name="Pan B."/>
            <person name="Chen J."/>
            <person name="Bao Y."/>
            <person name="Liu F."/>
            <person name="Qi X."/>
            <person name="Gang D.R."/>
            <person name="Wen J."/>
            <person name="Li J."/>
        </authorList>
    </citation>
    <scope>NUCLEOTIDE SEQUENCE</scope>
    <source>
        <strain evidence="7">Dzin_1.0</strain>
    </source>
</reference>
<dbReference type="GO" id="GO:0005737">
    <property type="term" value="C:cytoplasm"/>
    <property type="evidence" value="ECO:0007669"/>
    <property type="project" value="TreeGrafter"/>
</dbReference>
<dbReference type="InterPro" id="IPR003591">
    <property type="entry name" value="Leu-rich_rpt_typical-subtyp"/>
</dbReference>
<keyword evidence="8" id="KW-1185">Reference proteome</keyword>
<gene>
    <name evidence="7" type="ORF">J5N97_013795</name>
</gene>
<keyword evidence="2" id="KW-0677">Repeat</keyword>
<evidence type="ECO:0000256" key="1">
    <source>
        <dbReference type="ARBA" id="ARBA00022614"/>
    </source>
</evidence>
<comment type="similarity">
    <text evidence="3">Belongs to the SHOC2 family.</text>
</comment>
<dbReference type="SMART" id="SM00364">
    <property type="entry name" value="LRR_BAC"/>
    <property type="match status" value="5"/>
</dbReference>
<comment type="caution">
    <text evidence="7">The sequence shown here is derived from an EMBL/GenBank/DDBJ whole genome shotgun (WGS) entry which is preliminary data.</text>
</comment>
<dbReference type="PANTHER" id="PTHR48051:SF1">
    <property type="entry name" value="RAS SUPPRESSOR PROTEIN 1"/>
    <property type="match status" value="1"/>
</dbReference>
<evidence type="ECO:0000256" key="3">
    <source>
        <dbReference type="ARBA" id="ARBA00023786"/>
    </source>
</evidence>